<dbReference type="SUPFAM" id="SSF52402">
    <property type="entry name" value="Adenine nucleotide alpha hydrolases-like"/>
    <property type="match status" value="1"/>
</dbReference>
<feature type="domain" description="UspA" evidence="2">
    <location>
        <begin position="34"/>
        <end position="89"/>
    </location>
</feature>
<dbReference type="Pfam" id="PF00582">
    <property type="entry name" value="Usp"/>
    <property type="match status" value="1"/>
</dbReference>
<dbReference type="Proteomes" id="UP001363010">
    <property type="component" value="Unassembled WGS sequence"/>
</dbReference>
<dbReference type="InterPro" id="IPR014729">
    <property type="entry name" value="Rossmann-like_a/b/a_fold"/>
</dbReference>
<dbReference type="InterPro" id="IPR006016">
    <property type="entry name" value="UspA"/>
</dbReference>
<organism evidence="3 4">
    <name type="scientific">Variovorax humicola</name>
    <dbReference type="NCBI Taxonomy" id="1769758"/>
    <lineage>
        <taxon>Bacteria</taxon>
        <taxon>Pseudomonadati</taxon>
        <taxon>Pseudomonadota</taxon>
        <taxon>Betaproteobacteria</taxon>
        <taxon>Burkholderiales</taxon>
        <taxon>Comamonadaceae</taxon>
        <taxon>Variovorax</taxon>
    </lineage>
</organism>
<proteinExistence type="predicted"/>
<keyword evidence="4" id="KW-1185">Reference proteome</keyword>
<dbReference type="RefSeq" id="WP_340367729.1">
    <property type="nucleotide sequence ID" value="NZ_JBBKZV010000039.1"/>
</dbReference>
<protein>
    <submittedName>
        <fullName evidence="3">Universal stress protein</fullName>
    </submittedName>
</protein>
<dbReference type="EMBL" id="JBBKZV010000039">
    <property type="protein sequence ID" value="MEJ8826692.1"/>
    <property type="molecule type" value="Genomic_DNA"/>
</dbReference>
<feature type="region of interest" description="Disordered" evidence="1">
    <location>
        <begin position="1"/>
        <end position="34"/>
    </location>
</feature>
<evidence type="ECO:0000313" key="3">
    <source>
        <dbReference type="EMBL" id="MEJ8826692.1"/>
    </source>
</evidence>
<gene>
    <name evidence="3" type="ORF">WKW80_32555</name>
</gene>
<accession>A0ABU8W9H3</accession>
<name>A0ABU8W9H3_9BURK</name>
<evidence type="ECO:0000313" key="4">
    <source>
        <dbReference type="Proteomes" id="UP001363010"/>
    </source>
</evidence>
<feature type="compositionally biased region" description="Basic and acidic residues" evidence="1">
    <location>
        <begin position="17"/>
        <end position="28"/>
    </location>
</feature>
<evidence type="ECO:0000256" key="1">
    <source>
        <dbReference type="SAM" id="MobiDB-lite"/>
    </source>
</evidence>
<dbReference type="Gene3D" id="3.40.50.620">
    <property type="entry name" value="HUPs"/>
    <property type="match status" value="1"/>
</dbReference>
<comment type="caution">
    <text evidence="3">The sequence shown here is derived from an EMBL/GenBank/DDBJ whole genome shotgun (WGS) entry which is preliminary data.</text>
</comment>
<sequence length="97" mass="10207">MKTQWTLVADAASAPGRDSRELSDKELKPAGGCRRPLASPITWRSATGQVAQETIKCANKGMFNLIVPGSKGRGAAAELLLGPVAQKVLVRNSQSSC</sequence>
<reference evidence="3 4" key="1">
    <citation type="submission" date="2024-03" db="EMBL/GenBank/DDBJ databases">
        <title>Novel species of the genus Variovorax.</title>
        <authorList>
            <person name="Liu Q."/>
            <person name="Xin Y.-H."/>
        </authorList>
    </citation>
    <scope>NUCLEOTIDE SEQUENCE [LARGE SCALE GENOMIC DNA]</scope>
    <source>
        <strain evidence="3 4">KACC 18501</strain>
    </source>
</reference>
<evidence type="ECO:0000259" key="2">
    <source>
        <dbReference type="Pfam" id="PF00582"/>
    </source>
</evidence>